<name>A0ABT7HN87_9BACT</name>
<feature type="domain" description="Ppx/GppA phosphatase N-terminal" evidence="1">
    <location>
        <begin position="36"/>
        <end position="285"/>
    </location>
</feature>
<dbReference type="Gene3D" id="3.30.420.150">
    <property type="entry name" value="Exopolyphosphatase. Domain 2"/>
    <property type="match status" value="1"/>
</dbReference>
<protein>
    <submittedName>
        <fullName evidence="2">Disulfide bond formation protein DsbA</fullName>
    </submittedName>
</protein>
<organism evidence="2 3">
    <name type="scientific">Campylobacter gastrosuis</name>
    <dbReference type="NCBI Taxonomy" id="2974576"/>
    <lineage>
        <taxon>Bacteria</taxon>
        <taxon>Pseudomonadati</taxon>
        <taxon>Campylobacterota</taxon>
        <taxon>Epsilonproteobacteria</taxon>
        <taxon>Campylobacterales</taxon>
        <taxon>Campylobacteraceae</taxon>
        <taxon>Campylobacter</taxon>
    </lineage>
</organism>
<dbReference type="RefSeq" id="WP_284937029.1">
    <property type="nucleotide sequence ID" value="NZ_JANURM010000002.1"/>
</dbReference>
<dbReference type="Gene3D" id="3.30.420.40">
    <property type="match status" value="1"/>
</dbReference>
<dbReference type="InterPro" id="IPR003695">
    <property type="entry name" value="Ppx_GppA_N"/>
</dbReference>
<dbReference type="Proteomes" id="UP001173801">
    <property type="component" value="Unassembled WGS sequence"/>
</dbReference>
<keyword evidence="3" id="KW-1185">Reference proteome</keyword>
<gene>
    <name evidence="2" type="ORF">NYG85_03180</name>
</gene>
<proteinExistence type="predicted"/>
<dbReference type="Pfam" id="PF02541">
    <property type="entry name" value="Ppx-GppA"/>
    <property type="match status" value="1"/>
</dbReference>
<dbReference type="SUPFAM" id="SSF53067">
    <property type="entry name" value="Actin-like ATPase domain"/>
    <property type="match status" value="2"/>
</dbReference>
<reference evidence="2" key="2">
    <citation type="journal article" date="2023" name="Microorganisms">
        <title>Isolation and Genomic Characteristics of Cat-Borne Campylobacter felis sp. nov. and Sheep-Borne Campylobacter ovis sp. nov.</title>
        <authorList>
            <person name="Wang H."/>
            <person name="Li Y."/>
            <person name="Gu Y."/>
            <person name="Zhou G."/>
            <person name="Chen X."/>
            <person name="Zhang X."/>
            <person name="Shao Z."/>
            <person name="Zhang J."/>
            <person name="Zhang M."/>
        </authorList>
    </citation>
    <scope>NUCLEOTIDE SEQUENCE</scope>
    <source>
        <strain evidence="2">PS10</strain>
    </source>
</reference>
<comment type="caution">
    <text evidence="2">The sequence shown here is derived from an EMBL/GenBank/DDBJ whole genome shotgun (WGS) entry which is preliminary data.</text>
</comment>
<sequence>MLICIDLGSNTLRIAQIYEENGICHVQNSFERIVGSARGLRENGEITKEAKERIFGALSEALRQFDFKNLKHLAVATAAFRIATNSDEIFKQIRENYGINFNLISGESEANFINLGVLNALDRLKISSQNLAFIDLGGASSEISGNEKFRSFDFGIITFFESYKTPDLLEKNAKNVVKEAKEFLNQLKVAKIVLTSGVATTMASLKLGLKYDEYDANKINGTKLEMADFSTLRAWLLALDESLAVEFVGINRQMLVVAGMSLLKELLSDFNGEILAIDDGLREGLGVAYFKGIFDKILKFHKKG</sequence>
<dbReference type="InterPro" id="IPR050273">
    <property type="entry name" value="GppA/Ppx_hydrolase"/>
</dbReference>
<reference evidence="2" key="1">
    <citation type="submission" date="2022-08" db="EMBL/GenBank/DDBJ databases">
        <authorList>
            <person name="Wang H."/>
        </authorList>
    </citation>
    <scope>NUCLEOTIDE SEQUENCE</scope>
    <source>
        <strain evidence="2">PS10</strain>
    </source>
</reference>
<evidence type="ECO:0000313" key="2">
    <source>
        <dbReference type="EMBL" id="MDL0088380.1"/>
    </source>
</evidence>
<dbReference type="PANTHER" id="PTHR30005">
    <property type="entry name" value="EXOPOLYPHOSPHATASE"/>
    <property type="match status" value="1"/>
</dbReference>
<dbReference type="CDD" id="cd24054">
    <property type="entry name" value="ASKHA_NBD_AaPPX-GppA_MtPPX2-like"/>
    <property type="match status" value="1"/>
</dbReference>
<dbReference type="EMBL" id="JANURM010000002">
    <property type="protein sequence ID" value="MDL0088380.1"/>
    <property type="molecule type" value="Genomic_DNA"/>
</dbReference>
<evidence type="ECO:0000259" key="1">
    <source>
        <dbReference type="Pfam" id="PF02541"/>
    </source>
</evidence>
<dbReference type="InterPro" id="IPR043129">
    <property type="entry name" value="ATPase_NBD"/>
</dbReference>
<evidence type="ECO:0000313" key="3">
    <source>
        <dbReference type="Proteomes" id="UP001173801"/>
    </source>
</evidence>
<accession>A0ABT7HN87</accession>
<dbReference type="PANTHER" id="PTHR30005:SF0">
    <property type="entry name" value="RETROGRADE REGULATION PROTEIN 2"/>
    <property type="match status" value="1"/>
</dbReference>